<dbReference type="GO" id="GO:0042791">
    <property type="term" value="P:5S class rRNA transcription by RNA polymerase III"/>
    <property type="evidence" value="ECO:0007669"/>
    <property type="project" value="TreeGrafter"/>
</dbReference>
<dbReference type="RefSeq" id="XP_013253130.1">
    <property type="nucleotide sequence ID" value="XM_013397676.1"/>
</dbReference>
<dbReference type="VEuPathDB" id="ToxoDB:EAH_00003270"/>
<feature type="region of interest" description="Disordered" evidence="7">
    <location>
        <begin position="2442"/>
        <end position="2475"/>
    </location>
</feature>
<dbReference type="InterPro" id="IPR007309">
    <property type="entry name" value="TFIIIC_Bblock-bd"/>
</dbReference>
<evidence type="ECO:0000256" key="7">
    <source>
        <dbReference type="SAM" id="MobiDB-lite"/>
    </source>
</evidence>
<accession>U6GCL2</accession>
<feature type="region of interest" description="Disordered" evidence="7">
    <location>
        <begin position="1650"/>
        <end position="1671"/>
    </location>
</feature>
<dbReference type="PROSITE" id="PS50157">
    <property type="entry name" value="ZINC_FINGER_C2H2_2"/>
    <property type="match status" value="1"/>
</dbReference>
<dbReference type="InterPro" id="IPR013087">
    <property type="entry name" value="Znf_C2H2_type"/>
</dbReference>
<dbReference type="PANTHER" id="PTHR15180:SF1">
    <property type="entry name" value="GENERAL TRANSCRIPTION FACTOR 3C POLYPEPTIDE 1"/>
    <property type="match status" value="1"/>
</dbReference>
<feature type="region of interest" description="Disordered" evidence="7">
    <location>
        <begin position="2928"/>
        <end position="2951"/>
    </location>
</feature>
<evidence type="ECO:0000256" key="3">
    <source>
        <dbReference type="ARBA" id="ARBA00023125"/>
    </source>
</evidence>
<feature type="compositionally biased region" description="Low complexity" evidence="7">
    <location>
        <begin position="1011"/>
        <end position="1021"/>
    </location>
</feature>
<reference evidence="9" key="2">
    <citation type="submission" date="2013-10" db="EMBL/GenBank/DDBJ databases">
        <authorList>
            <person name="Aslett M."/>
        </authorList>
    </citation>
    <scope>NUCLEOTIDE SEQUENCE [LARGE SCALE GENOMIC DNA]</scope>
    <source>
        <strain evidence="9">Houghton</strain>
    </source>
</reference>
<keyword evidence="3" id="KW-0238">DNA-binding</keyword>
<feature type="region of interest" description="Disordered" evidence="7">
    <location>
        <begin position="651"/>
        <end position="746"/>
    </location>
</feature>
<feature type="domain" description="C2H2-type" evidence="8">
    <location>
        <begin position="1585"/>
        <end position="1613"/>
    </location>
</feature>
<evidence type="ECO:0000256" key="1">
    <source>
        <dbReference type="ARBA" id="ARBA00004123"/>
    </source>
</evidence>
<feature type="region of interest" description="Disordered" evidence="7">
    <location>
        <begin position="2308"/>
        <end position="2338"/>
    </location>
</feature>
<gene>
    <name evidence="9" type="ORF">EAH_00003270</name>
</gene>
<name>U6GCL2_EIMAC</name>
<evidence type="ECO:0000256" key="6">
    <source>
        <dbReference type="PROSITE-ProRule" id="PRU00042"/>
    </source>
</evidence>
<feature type="compositionally biased region" description="Gly residues" evidence="7">
    <location>
        <begin position="276"/>
        <end position="285"/>
    </location>
</feature>
<evidence type="ECO:0000313" key="9">
    <source>
        <dbReference type="EMBL" id="CDI76329.1"/>
    </source>
</evidence>
<feature type="compositionally biased region" description="Low complexity" evidence="7">
    <location>
        <begin position="778"/>
        <end position="795"/>
    </location>
</feature>
<feature type="region of interest" description="Disordered" evidence="7">
    <location>
        <begin position="244"/>
        <end position="291"/>
    </location>
</feature>
<dbReference type="GO" id="GO:0005634">
    <property type="term" value="C:nucleus"/>
    <property type="evidence" value="ECO:0007669"/>
    <property type="project" value="UniProtKB-SubCell"/>
</dbReference>
<feature type="compositionally biased region" description="Low complexity" evidence="7">
    <location>
        <begin position="1661"/>
        <end position="1671"/>
    </location>
</feature>
<dbReference type="GO" id="GO:0008270">
    <property type="term" value="F:zinc ion binding"/>
    <property type="evidence" value="ECO:0007669"/>
    <property type="project" value="UniProtKB-KW"/>
</dbReference>
<keyword evidence="2" id="KW-0597">Phosphoprotein</keyword>
<evidence type="ECO:0000259" key="8">
    <source>
        <dbReference type="PROSITE" id="PS50157"/>
    </source>
</evidence>
<dbReference type="PANTHER" id="PTHR15180">
    <property type="entry name" value="GENERAL TRANSCRIPTION FACTOR 3C POLYPEPTIDE 1"/>
    <property type="match status" value="1"/>
</dbReference>
<dbReference type="EMBL" id="HG670358">
    <property type="protein sequence ID" value="CDI76329.1"/>
    <property type="molecule type" value="Genomic_DNA"/>
</dbReference>
<proteinExistence type="predicted"/>
<feature type="region of interest" description="Disordered" evidence="7">
    <location>
        <begin position="1503"/>
        <end position="1575"/>
    </location>
</feature>
<feature type="compositionally biased region" description="Acidic residues" evidence="7">
    <location>
        <begin position="2460"/>
        <end position="2471"/>
    </location>
</feature>
<protein>
    <recommendedName>
        <fullName evidence="8">C2H2-type domain-containing protein</fullName>
    </recommendedName>
</protein>
<dbReference type="PROSITE" id="PS00028">
    <property type="entry name" value="ZINC_FINGER_C2H2_1"/>
    <property type="match status" value="1"/>
</dbReference>
<evidence type="ECO:0000313" key="10">
    <source>
        <dbReference type="Proteomes" id="UP000018050"/>
    </source>
</evidence>
<keyword evidence="4" id="KW-0804">Transcription</keyword>
<keyword evidence="10" id="KW-1185">Reference proteome</keyword>
<dbReference type="GO" id="GO:0006384">
    <property type="term" value="P:transcription initiation at RNA polymerase III promoter"/>
    <property type="evidence" value="ECO:0007669"/>
    <property type="project" value="InterPro"/>
</dbReference>
<dbReference type="InterPro" id="IPR044210">
    <property type="entry name" value="Tfc3-like"/>
</dbReference>
<keyword evidence="6" id="KW-0862">Zinc</keyword>
<evidence type="ECO:0000256" key="2">
    <source>
        <dbReference type="ARBA" id="ARBA00022553"/>
    </source>
</evidence>
<organism evidence="9 10">
    <name type="scientific">Eimeria acervulina</name>
    <name type="common">Coccidian parasite</name>
    <dbReference type="NCBI Taxonomy" id="5801"/>
    <lineage>
        <taxon>Eukaryota</taxon>
        <taxon>Sar</taxon>
        <taxon>Alveolata</taxon>
        <taxon>Apicomplexa</taxon>
        <taxon>Conoidasida</taxon>
        <taxon>Coccidia</taxon>
        <taxon>Eucoccidiorida</taxon>
        <taxon>Eimeriorina</taxon>
        <taxon>Eimeriidae</taxon>
        <taxon>Eimeria</taxon>
    </lineage>
</organism>
<keyword evidence="6" id="KW-0863">Zinc-finger</keyword>
<feature type="compositionally biased region" description="Low complexity" evidence="7">
    <location>
        <begin position="1523"/>
        <end position="1551"/>
    </location>
</feature>
<comment type="subcellular location">
    <subcellularLocation>
        <location evidence="1">Nucleus</location>
    </subcellularLocation>
</comment>
<sequence>MEASLRALALEELALHPFPGISFDRLCTILQQENEYELDVFLRAVLWRSLYRCPDVYFTSVSSCSSSNQQQRHPVPAAASLEAAASPPAAEAAAKCSKRQLLAWRDPAVPPDLPVAAAAAGDRVGRGTCAAAGAGTTATAAAAAADACIEQQRQWLLTTSPGLPVLLLTEVDAAADKNDIKRRATEVPFQILRNIAAHKENGQWQYCLAQELHLDPKSVFHHLKPLYRDELICHMQLAIPPTHKLGRGAPHARSKGAPDLAQGAEASGASADQGDPLGGHSGGPTGTTISRGSVRTNLTVSALLWSSAFFSPLRLPAQLRGLVALQHLLPLQQQALRLLHNAPNNILLEEEAPYLRFSDKQLRRLFYRLRESLERGGQVQRVRAFCRQTARFEPCLLLSAAAAPPSSAAAAAAAPSAAPAVQLQEYRGQTGGSSLIAQVKVEEGTVERAARAADLRREASGPAAVVAEDADGEDHPSAPVDLEGVSLASLASLLLVAAGSEGLTTVGLSRLLGLDIKRSGKALAEFSRRNLVSRVAERRGKCFLYRYISKGLPRLQALLAEAPTEDLLPSRAETERAAVQGGDPAASAAAVAAAAARSGGDDEGISGAASASAAPVTPQGTATAYAAAEEGEQPAAAAAVLAATAAAAAAAASPEQTPQECTEDLVPGASQRRHSGRGEAAAHSTLVNGLESGTGAKSTRKRPQSAQGAPPGAPKRRGCYRRGIMNGGDTEEEKETTPSAAAGDSSAAAAYTEAAIPPSAAAPAAPAADAAAPPVAAAGGAAASPEPSRTPAAAGGAAGDGESVSVPAAASDGVGRCLLGGVVGGTNGIPPAAAGAGSLEDLLKEMSRRAAEAKLPHKTQRLLQTPQFVLRLALFQQAVHDAGCCTIPSISKTIADAEKTPNGPDRKTIHRMADIAIQLEPRIRRGRVAASKNAAERVDGPSGGSQASADITFFYWAETLDEETAEQRVSALITQRRAHGCREAIRRNQLLLEGKLKEAGEELRLTGSSAASLGASQQPPSLVASACSPTSPPLQAVSGDVPEEQRHSNEGAEGPQGQSLVGKQLKGLEKEISRLAQLESRTASSRVTQPGPPATAASLLMVDKTLPRSTFQDKFVFSQKHLAFYGFIFPVMIRAKCFHQFLLVLSLQLLGPSTNSLVSRREAPPLTVSTMVRRMPLETFLRLIGCGYALPLLDEHLAREAASRHPMQMLPGPLFRLLVFSSRQLQAYRQMHPKAQLPLLGLGKKNAGTAVRKLLSLLGRMGIVSQIQAQSSESPTSKGPPAAHAWRLNEVIRLPVFSRTASKEGEEGSPSPAAREFEGLSHEGVEAYWQQLQLQVSQWVQEERQMTWAMSTDPQPSHFFSPHSEDSEGAQQSDREGSQTNAKTPEEATASNRWRVPLPDAFAVREAFNSKNWKGQVAFTAAARAALDAFAAETLERLRDAGGAELEALILNASSPQIVELSARIGYPADAVLRYLIRVFEIKGGSRSNQTLLIGGSFWEGEERVQGGEESPNGAPGPPGPPAQLLASQLATTGADAVASSSSSGLSSTNSPHPPWLAGTPTKAETAERDRGPGLLVHRTRDVRFQCHRCGHFYSWEKSLRLHYERAHHEPLPDNELLYVLPWERKRRLEDQQQKAELSKFRRRRRTIAAAADRESSMEPQQQRQQQQQQDQLLLLSPPSEEALRARERFAGRLLVRGAVKAVDVPASSFLLRATREEEAVLSSMGREDEIALIGAAVVAERLWVAAYSPHHKSGGPEGLLGKEENRSGGPLAEAWLFPSSSQSLPPEEHLIWQILGGLCMPPLTPSSARLFLGFVLSRRSLNSRIFSSFRRLDAAALRHFVLEGRIPSALELRLHSVYRAEGAAAVRKSLVSRPLSCPRVLMARNMLKAVVLTPLPFYRPAVQLAALRELRPLELTGLWRAWQRRGWVTVFKPPAAAAAAAGSGSGAAAALPSREKKEMAVTEAAGRQQHLYKRPEIATALEAKCRRPFVLSSSARLSLFGRLWDYRTLSALLSSALELTPRSVEGPPEGPPEGLPETIAVDGLDREGALQERSPPTPAGCSNVHGVPHPWKDSGGDDPPHELLLAELGVEEGQQLEETEGGNACTETNDGDLQLLQLLENSRLQQPSALECLAIPELLEPGVSSSGECGERQGNSMKEDTTVAVVGRTKLSLTSEVAGCEALAALEGLARGRLWLSPFWGKEGRLPDSTEAAADAELLKLLEDEDALEGGAEGEGLWNNVPEWLSALSLGRGEEGGDLLGDSRPMRRPTEGGIETHITAHAAGVPEITAITCSVLGPPLPRRQRKTKALEGGEASFCNNANPKEATGASDRQVDAPGSAPEIGGLCGELRRAFDRHCCCPPATAWAPIVEGGGGPRVQALGVHEHAGGDDSRAAAMRKAAEVEVPPASHLADGLFGAAGELDAFDPSLLPPVLSDRTASAATSFGLGEATRQQRETETETETEMETEGETDPKASAALRQWRFKPGLPSGFPVSLPTYADDYRQNWRFAARAVEAFAPPGCLCSAACGGLHEPKAITDNPSYTSAAPLAAICSPVAPNAAFAKDRPLDQGATDAAREERQGEEGPLSILSYYLQGFAEAPAAKECSNSSSSSCCSELPVSLLQVLQKTACVALRVQRQAVLPLLPTPPQPQAARRVEEVTQQELASSATVIAAAAAGGSIPAAALQRGKETHADVVVCVSLAVCPAWLLSRVLAAKADGVAVPVLLLDLAGETETAAAAAEAAATDEHNMAQTGSGPGYPSASCRGDTPFGGLQAVACLSFKLAASKLALRGSGGETIWSPLHPQAEQKRGGRLPTPMIAGEHLGSCCEDCWVAACGSQLFLVCVALLCYLRLVVPVPAGDSWRLVAAAEAAPRFCLKEQQVVRDPLAARWASHNKCCLPVSAIEERRPQAEAADSQLVAVDVAGDKQKEGEPSLEQGNTKQTNRRPGMVPRAIWTAWGPSEVRSQQQQQQQHHQQQKPLEGEVNLALHGTTATANGAVCVSSPLTAASSFAGSSEEESLKAFRAHADVAISFFSALLTWEENPSGLGSSLGTQQIERGPLSSAAPRAPFKPMRLASEWLPACAWVRLDGRLHASLVQLLCLRLWMLLTQRPGSTAQQLQGMLCLLDDCEVQFLLHALVEEGVITASLLWGPSAAATCGNAGRARSGGAPNRTCLDTVGAEDNERALPTHAAKHSGGPKRADCCRSGTRGLSMAKHILNVQAIYLPNTAAEVLPKFQPLLLPRLARCSCGCSVLL</sequence>
<dbReference type="Pfam" id="PF04182">
    <property type="entry name" value="B-block_TFIIIC"/>
    <property type="match status" value="1"/>
</dbReference>
<dbReference type="Proteomes" id="UP000018050">
    <property type="component" value="Unassembled WGS sequence"/>
</dbReference>
<dbReference type="OMA" id="ELICHMQ"/>
<dbReference type="OrthoDB" id="431852at2759"/>
<evidence type="ECO:0000256" key="5">
    <source>
        <dbReference type="ARBA" id="ARBA00023242"/>
    </source>
</evidence>
<feature type="region of interest" description="Disordered" evidence="7">
    <location>
        <begin position="1011"/>
        <end position="1060"/>
    </location>
</feature>
<evidence type="ECO:0000256" key="4">
    <source>
        <dbReference type="ARBA" id="ARBA00023163"/>
    </source>
</evidence>
<feature type="region of interest" description="Disordered" evidence="7">
    <location>
        <begin position="778"/>
        <end position="805"/>
    </location>
</feature>
<reference evidence="9" key="1">
    <citation type="submission" date="2013-10" db="EMBL/GenBank/DDBJ databases">
        <title>Genomic analysis of the causative agents of coccidiosis in chickens.</title>
        <authorList>
            <person name="Reid A.J."/>
            <person name="Blake D."/>
            <person name="Billington K."/>
            <person name="Browne H."/>
            <person name="Dunn M."/>
            <person name="Hung S."/>
            <person name="Kawahara F."/>
            <person name="Miranda-Saavedra D."/>
            <person name="Mourier T."/>
            <person name="Nagra H."/>
            <person name="Otto T.D."/>
            <person name="Rawlings N."/>
            <person name="Sanchez A."/>
            <person name="Sanders M."/>
            <person name="Subramaniam C."/>
            <person name="Tay Y."/>
            <person name="Dear P."/>
            <person name="Doerig C."/>
            <person name="Gruber A."/>
            <person name="Parkinson J."/>
            <person name="Shirley M."/>
            <person name="Wan K.L."/>
            <person name="Berriman M."/>
            <person name="Tomley F."/>
            <person name="Pain A."/>
        </authorList>
    </citation>
    <scope>NUCLEOTIDE SEQUENCE [LARGE SCALE GENOMIC DNA]</scope>
    <source>
        <strain evidence="9">Houghton</strain>
    </source>
</reference>
<dbReference type="GO" id="GO:0000127">
    <property type="term" value="C:transcription factor TFIIIC complex"/>
    <property type="evidence" value="ECO:0007669"/>
    <property type="project" value="InterPro"/>
</dbReference>
<feature type="region of interest" description="Disordered" evidence="7">
    <location>
        <begin position="2049"/>
        <end position="2077"/>
    </location>
</feature>
<keyword evidence="6" id="KW-0479">Metal-binding</keyword>
<feature type="region of interest" description="Disordered" evidence="7">
    <location>
        <begin position="1352"/>
        <end position="1391"/>
    </location>
</feature>
<keyword evidence="5" id="KW-0539">Nucleus</keyword>
<dbReference type="GO" id="GO:0003677">
    <property type="term" value="F:DNA binding"/>
    <property type="evidence" value="ECO:0007669"/>
    <property type="project" value="UniProtKB-KW"/>
</dbReference>
<feature type="compositionally biased region" description="Basic residues" evidence="7">
    <location>
        <begin position="244"/>
        <end position="254"/>
    </location>
</feature>
<dbReference type="GeneID" id="25268397"/>